<evidence type="ECO:0000313" key="3">
    <source>
        <dbReference type="Proteomes" id="UP000291022"/>
    </source>
</evidence>
<evidence type="ECO:0000259" key="1">
    <source>
        <dbReference type="PROSITE" id="PS50835"/>
    </source>
</evidence>
<dbReference type="Ensembl" id="ENSUAMT00000028343.1">
    <property type="protein sequence ID" value="ENSUAMP00000025384.1"/>
    <property type="gene ID" value="ENSUAMG00000019772.1"/>
</dbReference>
<dbReference type="Gene3D" id="2.60.40.10">
    <property type="entry name" value="Immunoglobulins"/>
    <property type="match status" value="1"/>
</dbReference>
<reference evidence="3" key="1">
    <citation type="submission" date="2016-06" db="EMBL/GenBank/DDBJ databases">
        <title>De novo assembly and RNA-Seq shows season-dependent expression and editing in black bear kidneys.</title>
        <authorList>
            <person name="Korstanje R."/>
            <person name="Srivastava A."/>
            <person name="Sarsani V.K."/>
            <person name="Sheehan S.M."/>
            <person name="Seger R.L."/>
            <person name="Barter M.E."/>
            <person name="Lindqvist C."/>
            <person name="Brody L.C."/>
            <person name="Mullikin J.C."/>
        </authorList>
    </citation>
    <scope>NUCLEOTIDE SEQUENCE [LARGE SCALE GENOMIC DNA]</scope>
</reference>
<name>A0A452S061_URSAM</name>
<keyword evidence="3" id="KW-1185">Reference proteome</keyword>
<dbReference type="PANTHER" id="PTHR23267">
    <property type="entry name" value="IMMUNOGLOBULIN LIGHT CHAIN"/>
    <property type="match status" value="1"/>
</dbReference>
<reference evidence="2" key="3">
    <citation type="submission" date="2025-09" db="UniProtKB">
        <authorList>
            <consortium name="Ensembl"/>
        </authorList>
    </citation>
    <scope>IDENTIFICATION</scope>
</reference>
<dbReference type="Pfam" id="PF07686">
    <property type="entry name" value="V-set"/>
    <property type="match status" value="1"/>
</dbReference>
<dbReference type="Proteomes" id="UP000291022">
    <property type="component" value="Unassembled WGS sequence"/>
</dbReference>
<dbReference type="GeneTree" id="ENSGT00940000153924"/>
<reference evidence="2" key="2">
    <citation type="submission" date="2025-08" db="UniProtKB">
        <authorList>
            <consortium name="Ensembl"/>
        </authorList>
    </citation>
    <scope>IDENTIFICATION</scope>
</reference>
<dbReference type="InterPro" id="IPR036179">
    <property type="entry name" value="Ig-like_dom_sf"/>
</dbReference>
<proteinExistence type="predicted"/>
<dbReference type="InterPro" id="IPR003599">
    <property type="entry name" value="Ig_sub"/>
</dbReference>
<dbReference type="InterPro" id="IPR050150">
    <property type="entry name" value="IgV_Light_Chain"/>
</dbReference>
<sequence length="168" mass="17869">EIICLIQSPAFLSVSLRESVSITCRANDSISDYLSWYQLKPGQAPKLLIYDADNLGTGVPDRFSAIQSKTEFILKISTVEAEDAASYYCQQDYTLPPTVLQPRAKTFPLGWLAGEGSGSSSCALLCALLIVAGAALGEGLAGLKGHGLQGLCPSKASFLNNTKQPNLQ</sequence>
<dbReference type="FunFam" id="2.60.40.10:FF:001230">
    <property type="entry name" value="Immunoglobulin kappa variable 8-16"/>
    <property type="match status" value="1"/>
</dbReference>
<dbReference type="AlphaFoldDB" id="A0A452S061"/>
<dbReference type="PROSITE" id="PS50835">
    <property type="entry name" value="IG_LIKE"/>
    <property type="match status" value="1"/>
</dbReference>
<feature type="domain" description="Ig-like" evidence="1">
    <location>
        <begin position="9"/>
        <end position="90"/>
    </location>
</feature>
<dbReference type="SMART" id="SM00409">
    <property type="entry name" value="IG"/>
    <property type="match status" value="1"/>
</dbReference>
<dbReference type="SUPFAM" id="SSF48726">
    <property type="entry name" value="Immunoglobulin"/>
    <property type="match status" value="1"/>
</dbReference>
<dbReference type="SMART" id="SM00406">
    <property type="entry name" value="IGv"/>
    <property type="match status" value="1"/>
</dbReference>
<dbReference type="OMA" id="RFDIQMT"/>
<protein>
    <recommendedName>
        <fullName evidence="1">Ig-like domain-containing protein</fullName>
    </recommendedName>
</protein>
<dbReference type="STRING" id="9643.ENSUAMP00000025384"/>
<evidence type="ECO:0000313" key="2">
    <source>
        <dbReference type="Ensembl" id="ENSUAMP00000025384.1"/>
    </source>
</evidence>
<dbReference type="InterPro" id="IPR013106">
    <property type="entry name" value="Ig_V-set"/>
</dbReference>
<dbReference type="InterPro" id="IPR013783">
    <property type="entry name" value="Ig-like_fold"/>
</dbReference>
<dbReference type="InterPro" id="IPR007110">
    <property type="entry name" value="Ig-like_dom"/>
</dbReference>
<organism evidence="2 3">
    <name type="scientific">Ursus americanus</name>
    <name type="common">American black bear</name>
    <name type="synonym">Euarctos americanus</name>
    <dbReference type="NCBI Taxonomy" id="9643"/>
    <lineage>
        <taxon>Eukaryota</taxon>
        <taxon>Metazoa</taxon>
        <taxon>Chordata</taxon>
        <taxon>Craniata</taxon>
        <taxon>Vertebrata</taxon>
        <taxon>Euteleostomi</taxon>
        <taxon>Mammalia</taxon>
        <taxon>Eutheria</taxon>
        <taxon>Laurasiatheria</taxon>
        <taxon>Carnivora</taxon>
        <taxon>Caniformia</taxon>
        <taxon>Ursidae</taxon>
        <taxon>Ursus</taxon>
    </lineage>
</organism>
<accession>A0A452S061</accession>